<keyword evidence="3" id="KW-1185">Reference proteome</keyword>
<dbReference type="EMBL" id="KB446555">
    <property type="protein sequence ID" value="EME88803.1"/>
    <property type="molecule type" value="Genomic_DNA"/>
</dbReference>
<feature type="compositionally biased region" description="Basic and acidic residues" evidence="1">
    <location>
        <begin position="306"/>
        <end position="324"/>
    </location>
</feature>
<dbReference type="Proteomes" id="UP000016932">
    <property type="component" value="Unassembled WGS sequence"/>
</dbReference>
<reference evidence="2 3" key="1">
    <citation type="journal article" date="2012" name="PLoS Pathog.">
        <title>Diverse lifestyles and strategies of plant pathogenesis encoded in the genomes of eighteen Dothideomycetes fungi.</title>
        <authorList>
            <person name="Ohm R.A."/>
            <person name="Feau N."/>
            <person name="Henrissat B."/>
            <person name="Schoch C.L."/>
            <person name="Horwitz B.A."/>
            <person name="Barry K.W."/>
            <person name="Condon B.J."/>
            <person name="Copeland A.C."/>
            <person name="Dhillon B."/>
            <person name="Glaser F."/>
            <person name="Hesse C.N."/>
            <person name="Kosti I."/>
            <person name="LaButti K."/>
            <person name="Lindquist E.A."/>
            <person name="Lucas S."/>
            <person name="Salamov A.A."/>
            <person name="Bradshaw R.E."/>
            <person name="Ciuffetti L."/>
            <person name="Hamelin R.C."/>
            <person name="Kema G.H.J."/>
            <person name="Lawrence C."/>
            <person name="Scott J.A."/>
            <person name="Spatafora J.W."/>
            <person name="Turgeon B.G."/>
            <person name="de Wit P.J.G.M."/>
            <person name="Zhong S."/>
            <person name="Goodwin S.B."/>
            <person name="Grigoriev I.V."/>
        </authorList>
    </citation>
    <scope>NUCLEOTIDE SEQUENCE [LARGE SCALE GENOMIC DNA]</scope>
    <source>
        <strain evidence="2 3">CIRAD86</strain>
    </source>
</reference>
<dbReference type="VEuPathDB" id="FungiDB:MYCFIDRAFT_170378"/>
<dbReference type="GeneID" id="19332487"/>
<dbReference type="RefSeq" id="XP_007921692.1">
    <property type="nucleotide sequence ID" value="XM_007923501.1"/>
</dbReference>
<feature type="region of interest" description="Disordered" evidence="1">
    <location>
        <begin position="279"/>
        <end position="324"/>
    </location>
</feature>
<accession>N1QC11</accession>
<dbReference type="AlphaFoldDB" id="N1QC11"/>
<dbReference type="KEGG" id="pfj:MYCFIDRAFT_170378"/>
<evidence type="ECO:0000256" key="1">
    <source>
        <dbReference type="SAM" id="MobiDB-lite"/>
    </source>
</evidence>
<gene>
    <name evidence="2" type="ORF">MYCFIDRAFT_170378</name>
</gene>
<evidence type="ECO:0000313" key="3">
    <source>
        <dbReference type="Proteomes" id="UP000016932"/>
    </source>
</evidence>
<feature type="compositionally biased region" description="Basic and acidic residues" evidence="1">
    <location>
        <begin position="286"/>
        <end position="298"/>
    </location>
</feature>
<evidence type="ECO:0000313" key="2">
    <source>
        <dbReference type="EMBL" id="EME88803.1"/>
    </source>
</evidence>
<dbReference type="HOGENOM" id="CLU_858221_0_0_1"/>
<name>N1QC11_PSEFD</name>
<organism evidence="2 3">
    <name type="scientific">Pseudocercospora fijiensis (strain CIRAD86)</name>
    <name type="common">Black leaf streak disease fungus</name>
    <name type="synonym">Mycosphaerella fijiensis</name>
    <dbReference type="NCBI Taxonomy" id="383855"/>
    <lineage>
        <taxon>Eukaryota</taxon>
        <taxon>Fungi</taxon>
        <taxon>Dikarya</taxon>
        <taxon>Ascomycota</taxon>
        <taxon>Pezizomycotina</taxon>
        <taxon>Dothideomycetes</taxon>
        <taxon>Dothideomycetidae</taxon>
        <taxon>Mycosphaerellales</taxon>
        <taxon>Mycosphaerellaceae</taxon>
        <taxon>Pseudocercospora</taxon>
    </lineage>
</organism>
<sequence>MRRVSGFQRGESRTKMVCVCRQIRELAVHIYGGWRVSRSGLAVDLLGGCPAVRAARELEMAGIPAPVVVWFDAEICKRNYLLFKTVIATRNVSGCIHNVPVQVHIQYCQICAIARTRSLQPNVDSLMPDQCVGTVSPCLRLCTTTSYSLEWADFASITRGSLIATNKGQGQMHYCCALASDKRLFLNGYLAIARPVSYTKYVWAAQIRKMGPLIPSKVRTEIFLDLVVFQIRIGPETIRYPGIDCLMIEQQPISTLPWVSFDAMLRQAAPRNIAKHEVVGSNKVHRAGDRRHASRENEMDIEATQEVEKDDPSRPNLDKRESQS</sequence>
<proteinExistence type="predicted"/>
<protein>
    <submittedName>
        <fullName evidence="2">Uncharacterized protein</fullName>
    </submittedName>
</protein>